<dbReference type="Proteomes" id="UP000009022">
    <property type="component" value="Unassembled WGS sequence"/>
</dbReference>
<comment type="function">
    <text evidence="4">S-adenosyl-L-methionine-dependent methyltransferase.</text>
</comment>
<sequence length="330" mass="39432">MEDKVFAEKEATSSNNSDTDRRPRFGNRILENPSKVFEHNAWDNVDWSDEMEEEGRRRVSENSKEQVSADLQMKYENECDIFWNNFYKIHQNRFFKDRHWLFTEFPELDDVEKNVSKGMDETMQPQNEYPGCRASKRIFEVGCGVGNTVYPILQTHNDDGIFIYCCDISELAIQLVKEHENYSQDRCYAFVGDITNEQIEYPFPEESLDVVILIFVLSAIHPNKFSATIRNICKYLKPGGLLLFRDYGRYDLAQLRFKKGHFLQDNFYVRGDGTRVYFFSQEELDEMFRKENLVKEQNYVDRRLQVNRGRQLKMYRVWIQCKYRKPFRKS</sequence>
<dbReference type="InterPro" id="IPR026113">
    <property type="entry name" value="METTL2/6/8-like"/>
</dbReference>
<dbReference type="PIRSF" id="PIRSF037755">
    <property type="entry name" value="Mettl2_prd"/>
    <property type="match status" value="1"/>
</dbReference>
<keyword evidence="2 4" id="KW-0489">Methyltransferase</keyword>
<keyword evidence="7" id="KW-1185">Reference proteome</keyword>
<dbReference type="PANTHER" id="PTHR22809:SF11">
    <property type="entry name" value="TRNA N(3)-METHYLCYTIDINE METHYLTRANSFERASE METTL2"/>
    <property type="match status" value="1"/>
</dbReference>
<dbReference type="GO" id="GO:0052735">
    <property type="term" value="F:tRNA (cytidine-3-)-methyltransferase activity"/>
    <property type="evidence" value="ECO:0000318"/>
    <property type="project" value="GO_Central"/>
</dbReference>
<dbReference type="OMA" id="PAKYWDI"/>
<evidence type="ECO:0000256" key="5">
    <source>
        <dbReference type="SAM" id="MobiDB-lite"/>
    </source>
</evidence>
<dbReference type="RefSeq" id="XP_002111198.1">
    <property type="nucleotide sequence ID" value="XM_002111162.1"/>
</dbReference>
<feature type="region of interest" description="Disordered" evidence="5">
    <location>
        <begin position="1"/>
        <end position="28"/>
    </location>
</feature>
<evidence type="ECO:0000313" key="7">
    <source>
        <dbReference type="Proteomes" id="UP000009022"/>
    </source>
</evidence>
<comment type="similarity">
    <text evidence="1 4">Belongs to the methyltransferase superfamily. METL family.</text>
</comment>
<reference evidence="6 7" key="1">
    <citation type="journal article" date="2008" name="Nature">
        <title>The Trichoplax genome and the nature of placozoans.</title>
        <authorList>
            <person name="Srivastava M."/>
            <person name="Begovic E."/>
            <person name="Chapman J."/>
            <person name="Putnam N.H."/>
            <person name="Hellsten U."/>
            <person name="Kawashima T."/>
            <person name="Kuo A."/>
            <person name="Mitros T."/>
            <person name="Salamov A."/>
            <person name="Carpenter M.L."/>
            <person name="Signorovitch A.Y."/>
            <person name="Moreno M.A."/>
            <person name="Kamm K."/>
            <person name="Grimwood J."/>
            <person name="Schmutz J."/>
            <person name="Shapiro H."/>
            <person name="Grigoriev I.V."/>
            <person name="Buss L.W."/>
            <person name="Schierwater B."/>
            <person name="Dellaporta S.L."/>
            <person name="Rokhsar D.S."/>
        </authorList>
    </citation>
    <scope>NUCLEOTIDE SEQUENCE [LARGE SCALE GENOMIC DNA]</scope>
    <source>
        <strain evidence="6 7">Grell-BS-1999</strain>
    </source>
</reference>
<dbReference type="SUPFAM" id="SSF53335">
    <property type="entry name" value="S-adenosyl-L-methionine-dependent methyltransferases"/>
    <property type="match status" value="1"/>
</dbReference>
<dbReference type="HOGENOM" id="CLU_029724_0_2_1"/>
<dbReference type="PANTHER" id="PTHR22809">
    <property type="entry name" value="METHYLTRANSFERASE-RELATED"/>
    <property type="match status" value="1"/>
</dbReference>
<dbReference type="GeneID" id="6752411"/>
<dbReference type="CDD" id="cd02440">
    <property type="entry name" value="AdoMet_MTases"/>
    <property type="match status" value="1"/>
</dbReference>
<protein>
    <recommendedName>
        <fullName evidence="4">tRNA N(3)-methylcytidine methyltransferase</fullName>
        <ecNumber evidence="4">2.1.1.-</ecNumber>
    </recommendedName>
</protein>
<proteinExistence type="inferred from homology"/>
<dbReference type="Gene3D" id="3.40.50.150">
    <property type="entry name" value="Vaccinia Virus protein VP39"/>
    <property type="match status" value="1"/>
</dbReference>
<dbReference type="eggNOG" id="KOG2361">
    <property type="taxonomic scope" value="Eukaryota"/>
</dbReference>
<dbReference type="STRING" id="10228.B3RTC0"/>
<evidence type="ECO:0000256" key="1">
    <source>
        <dbReference type="ARBA" id="ARBA00009725"/>
    </source>
</evidence>
<keyword evidence="3 4" id="KW-0808">Transferase</keyword>
<dbReference type="OrthoDB" id="417697at2759"/>
<accession>B3RTC0</accession>
<evidence type="ECO:0000256" key="4">
    <source>
        <dbReference type="PIRNR" id="PIRNR037755"/>
    </source>
</evidence>
<dbReference type="PhylomeDB" id="B3RTC0"/>
<evidence type="ECO:0000256" key="3">
    <source>
        <dbReference type="ARBA" id="ARBA00022679"/>
    </source>
</evidence>
<dbReference type="InterPro" id="IPR029063">
    <property type="entry name" value="SAM-dependent_MTases_sf"/>
</dbReference>
<gene>
    <name evidence="6" type="ORF">TRIADDRAFT_22540</name>
</gene>
<evidence type="ECO:0000313" key="6">
    <source>
        <dbReference type="EMBL" id="EDV27202.1"/>
    </source>
</evidence>
<dbReference type="EMBL" id="DS985243">
    <property type="protein sequence ID" value="EDV27202.1"/>
    <property type="molecule type" value="Genomic_DNA"/>
</dbReference>
<dbReference type="AlphaFoldDB" id="B3RTC0"/>
<evidence type="ECO:0000256" key="2">
    <source>
        <dbReference type="ARBA" id="ARBA00022603"/>
    </source>
</evidence>
<name>B3RTC0_TRIAD</name>
<organism evidence="6 7">
    <name type="scientific">Trichoplax adhaerens</name>
    <name type="common">Trichoplax reptans</name>
    <dbReference type="NCBI Taxonomy" id="10228"/>
    <lineage>
        <taxon>Eukaryota</taxon>
        <taxon>Metazoa</taxon>
        <taxon>Placozoa</taxon>
        <taxon>Uniplacotomia</taxon>
        <taxon>Trichoplacea</taxon>
        <taxon>Trichoplacidae</taxon>
        <taxon>Trichoplax</taxon>
    </lineage>
</organism>
<dbReference type="GO" id="GO:0032259">
    <property type="term" value="P:methylation"/>
    <property type="evidence" value="ECO:0007669"/>
    <property type="project" value="UniProtKB-KW"/>
</dbReference>
<dbReference type="Pfam" id="PF13489">
    <property type="entry name" value="Methyltransf_23"/>
    <property type="match status" value="1"/>
</dbReference>
<dbReference type="FunFam" id="3.40.50.150:FF:000145">
    <property type="entry name" value="Methyltransferase-like protein"/>
    <property type="match status" value="1"/>
</dbReference>
<dbReference type="EC" id="2.1.1.-" evidence="4"/>
<feature type="compositionally biased region" description="Basic and acidic residues" evidence="5">
    <location>
        <begin position="1"/>
        <end position="11"/>
    </location>
</feature>
<dbReference type="InParanoid" id="B3RTC0"/>
<dbReference type="CTD" id="6752411"/>
<dbReference type="KEGG" id="tad:TRIADDRAFT_22540"/>